<evidence type="ECO:0000256" key="1">
    <source>
        <dbReference type="SAM" id="Coils"/>
    </source>
</evidence>
<comment type="caution">
    <text evidence="3">The sequence shown here is derived from an EMBL/GenBank/DDBJ whole genome shotgun (WGS) entry which is preliminary data.</text>
</comment>
<dbReference type="InterPro" id="IPR008942">
    <property type="entry name" value="ENTH_VHS"/>
</dbReference>
<dbReference type="PROSITE" id="PS51391">
    <property type="entry name" value="CID"/>
    <property type="match status" value="1"/>
</dbReference>
<dbReference type="GO" id="GO:0031124">
    <property type="term" value="P:mRNA 3'-end processing"/>
    <property type="evidence" value="ECO:0007669"/>
    <property type="project" value="TreeGrafter"/>
</dbReference>
<dbReference type="Gene3D" id="1.25.40.90">
    <property type="match status" value="1"/>
</dbReference>
<dbReference type="PANTHER" id="PTHR12460:SF0">
    <property type="entry name" value="CID DOMAIN-CONTAINING PROTEIN-RELATED"/>
    <property type="match status" value="1"/>
</dbReference>
<dbReference type="SUPFAM" id="SSF48464">
    <property type="entry name" value="ENTH/VHS domain"/>
    <property type="match status" value="1"/>
</dbReference>
<keyword evidence="1" id="KW-0175">Coiled coil</keyword>
<evidence type="ECO:0000259" key="2">
    <source>
        <dbReference type="PROSITE" id="PS51391"/>
    </source>
</evidence>
<feature type="domain" description="CID" evidence="2">
    <location>
        <begin position="1"/>
        <end position="133"/>
    </location>
</feature>
<dbReference type="EMBL" id="JADGJD010002040">
    <property type="protein sequence ID" value="KAJ3035510.1"/>
    <property type="molecule type" value="Genomic_DNA"/>
</dbReference>
<evidence type="ECO:0000313" key="4">
    <source>
        <dbReference type="Proteomes" id="UP001212841"/>
    </source>
</evidence>
<organism evidence="3 4">
    <name type="scientific">Rhizophlyctis rosea</name>
    <dbReference type="NCBI Taxonomy" id="64517"/>
    <lineage>
        <taxon>Eukaryota</taxon>
        <taxon>Fungi</taxon>
        <taxon>Fungi incertae sedis</taxon>
        <taxon>Chytridiomycota</taxon>
        <taxon>Chytridiomycota incertae sedis</taxon>
        <taxon>Chytridiomycetes</taxon>
        <taxon>Rhizophlyctidales</taxon>
        <taxon>Rhizophlyctidaceae</taxon>
        <taxon>Rhizophlyctis</taxon>
    </lineage>
</organism>
<sequence length="246" mass="28479">MTTYSEEALNQKLSRLVDTQDSITVLSQWIIYHKKHAHTSVQTWAKELLKAAPHRKLCYIYLANDVIQNSRRKSDDFVKEFAKVWEVSLVHAYRNSPEKYQPKILRILNILEDRNIFEADFLHSIKRRIETGEDTPPVTALPSVPMDKDTKYILSLSESLKRHEIACVPLAEKCNSLPSDLFSLPSSDHPDPESVLNNLENAEKELERYREALERAGKERGRLVEELRKWVEREELRASGVGLSLE</sequence>
<protein>
    <submittedName>
        <fullName evidence="3">Regulation of nuclear pre-mRNA domain containing protein 1B</fullName>
    </submittedName>
</protein>
<keyword evidence="4" id="KW-1185">Reference proteome</keyword>
<dbReference type="SMART" id="SM00582">
    <property type="entry name" value="RPR"/>
    <property type="match status" value="1"/>
</dbReference>
<proteinExistence type="predicted"/>
<dbReference type="Pfam" id="PF04818">
    <property type="entry name" value="CID"/>
    <property type="match status" value="1"/>
</dbReference>
<feature type="non-terminal residue" evidence="3">
    <location>
        <position position="246"/>
    </location>
</feature>
<dbReference type="GO" id="GO:0000993">
    <property type="term" value="F:RNA polymerase II complex binding"/>
    <property type="evidence" value="ECO:0007669"/>
    <property type="project" value="TreeGrafter"/>
</dbReference>
<accession>A0AAD5WXJ7</accession>
<feature type="coiled-coil region" evidence="1">
    <location>
        <begin position="192"/>
        <end position="226"/>
    </location>
</feature>
<dbReference type="AlphaFoldDB" id="A0AAD5WXJ7"/>
<reference evidence="3" key="1">
    <citation type="submission" date="2020-05" db="EMBL/GenBank/DDBJ databases">
        <title>Phylogenomic resolution of chytrid fungi.</title>
        <authorList>
            <person name="Stajich J.E."/>
            <person name="Amses K."/>
            <person name="Simmons R."/>
            <person name="Seto K."/>
            <person name="Myers J."/>
            <person name="Bonds A."/>
            <person name="Quandt C.A."/>
            <person name="Barry K."/>
            <person name="Liu P."/>
            <person name="Grigoriev I."/>
            <person name="Longcore J.E."/>
            <person name="James T.Y."/>
        </authorList>
    </citation>
    <scope>NUCLEOTIDE SEQUENCE</scope>
    <source>
        <strain evidence="3">JEL0318</strain>
    </source>
</reference>
<gene>
    <name evidence="3" type="primary">RPRD1B</name>
    <name evidence="3" type="ORF">HK097_004195</name>
</gene>
<dbReference type="Proteomes" id="UP001212841">
    <property type="component" value="Unassembled WGS sequence"/>
</dbReference>
<dbReference type="PANTHER" id="PTHR12460">
    <property type="entry name" value="CYCLIN-DEPENDENT KINASE INHIBITOR-RELATED PROTEIN"/>
    <property type="match status" value="1"/>
</dbReference>
<dbReference type="CDD" id="cd16981">
    <property type="entry name" value="CID_RPRD_like"/>
    <property type="match status" value="1"/>
</dbReference>
<name>A0AAD5WXJ7_9FUNG</name>
<evidence type="ECO:0000313" key="3">
    <source>
        <dbReference type="EMBL" id="KAJ3035510.1"/>
    </source>
</evidence>
<dbReference type="InterPro" id="IPR006569">
    <property type="entry name" value="CID_dom"/>
</dbReference>